<dbReference type="PANTHER" id="PTHR43610:SF1">
    <property type="entry name" value="N-ACETYLTRANSFERASE DOMAIN-CONTAINING PROTEIN"/>
    <property type="match status" value="1"/>
</dbReference>
<accession>A0A538T2K8</accession>
<dbReference type="GO" id="GO:0016747">
    <property type="term" value="F:acyltransferase activity, transferring groups other than amino-acyl groups"/>
    <property type="evidence" value="ECO:0007669"/>
    <property type="project" value="InterPro"/>
</dbReference>
<feature type="domain" description="N-acetyltransferase" evidence="1">
    <location>
        <begin position="27"/>
        <end position="194"/>
    </location>
</feature>
<evidence type="ECO:0000313" key="2">
    <source>
        <dbReference type="EMBL" id="TMQ57859.1"/>
    </source>
</evidence>
<dbReference type="Pfam" id="PF13302">
    <property type="entry name" value="Acetyltransf_3"/>
    <property type="match status" value="1"/>
</dbReference>
<organism evidence="2 3">
    <name type="scientific">Eiseniibacteriota bacterium</name>
    <dbReference type="NCBI Taxonomy" id="2212470"/>
    <lineage>
        <taxon>Bacteria</taxon>
        <taxon>Candidatus Eiseniibacteriota</taxon>
    </lineage>
</organism>
<dbReference type="PROSITE" id="PS51186">
    <property type="entry name" value="GNAT"/>
    <property type="match status" value="1"/>
</dbReference>
<evidence type="ECO:0000259" key="1">
    <source>
        <dbReference type="PROSITE" id="PS51186"/>
    </source>
</evidence>
<dbReference type="AlphaFoldDB" id="A0A538T2K8"/>
<gene>
    <name evidence="2" type="ORF">E6K76_09470</name>
</gene>
<dbReference type="Gene3D" id="3.40.630.30">
    <property type="match status" value="1"/>
</dbReference>
<keyword evidence="2" id="KW-0808">Transferase</keyword>
<name>A0A538T2K8_UNCEI</name>
<protein>
    <submittedName>
        <fullName evidence="2">GNAT family N-acetyltransferase</fullName>
    </submittedName>
</protein>
<dbReference type="InterPro" id="IPR016181">
    <property type="entry name" value="Acyl_CoA_acyltransferase"/>
</dbReference>
<dbReference type="PANTHER" id="PTHR43610">
    <property type="entry name" value="BLL6696 PROTEIN"/>
    <property type="match status" value="1"/>
</dbReference>
<evidence type="ECO:0000313" key="3">
    <source>
        <dbReference type="Proteomes" id="UP000316852"/>
    </source>
</evidence>
<sequence length="210" mass="23788">MGTLPLATGYFGPPLEIIPVTLQGTRIRLEPLALDRHFEGLAAIGLDPELWRWTLNVVETREDLSRYLEEALRMQAEGEALPFATVEQATGHVLGCTRFGNIEPKHRRVEIGWTWVGRASQRTHVNTEAKYLMLRHAFEAWGCVRVELKTNALNVRSREAILRIGAKEEGTLRKHATSDRDVVRDTVYYSITDDEWPAVKARLESRLAGS</sequence>
<dbReference type="SUPFAM" id="SSF55729">
    <property type="entry name" value="Acyl-CoA N-acyltransferases (Nat)"/>
    <property type="match status" value="1"/>
</dbReference>
<comment type="caution">
    <text evidence="2">The sequence shown here is derived from an EMBL/GenBank/DDBJ whole genome shotgun (WGS) entry which is preliminary data.</text>
</comment>
<dbReference type="EMBL" id="VBOW01000048">
    <property type="protein sequence ID" value="TMQ57859.1"/>
    <property type="molecule type" value="Genomic_DNA"/>
</dbReference>
<dbReference type="InterPro" id="IPR000182">
    <property type="entry name" value="GNAT_dom"/>
</dbReference>
<reference evidence="2 3" key="1">
    <citation type="journal article" date="2019" name="Nat. Microbiol.">
        <title>Mediterranean grassland soil C-N compound turnover is dependent on rainfall and depth, and is mediated by genomically divergent microorganisms.</title>
        <authorList>
            <person name="Diamond S."/>
            <person name="Andeer P.F."/>
            <person name="Li Z."/>
            <person name="Crits-Christoph A."/>
            <person name="Burstein D."/>
            <person name="Anantharaman K."/>
            <person name="Lane K.R."/>
            <person name="Thomas B.C."/>
            <person name="Pan C."/>
            <person name="Northen T.R."/>
            <person name="Banfield J.F."/>
        </authorList>
    </citation>
    <scope>NUCLEOTIDE SEQUENCE [LARGE SCALE GENOMIC DNA]</scope>
    <source>
        <strain evidence="2">WS_6</strain>
    </source>
</reference>
<proteinExistence type="predicted"/>
<dbReference type="Proteomes" id="UP000316852">
    <property type="component" value="Unassembled WGS sequence"/>
</dbReference>